<dbReference type="Proteomes" id="UP000785783">
    <property type="component" value="Unassembled WGS sequence"/>
</dbReference>
<sequence>MATKTELNGHTALVTGASSGLGVRFAQVLSAAGARVIITARRAEKLQALADQINGQGGDAHAVALDVTDLDGIGGFFESLRDKDLMPDILINNAGMNVVKPALEYTPDDYRQVLDTNLTAPFFLANEFARHHIEAGNAARIINIASVGGYNVLPGLTPYCTSKSGIIMMTRGLAREWANTGINVNAICPGYIETEINDFWWQTEGGKKQIAGWPRRRLADKSDLDGALLLLAGPQGKGMTGTAITVDDGQYI</sequence>
<protein>
    <submittedName>
        <fullName evidence="4">SDR family NAD(P)-dependent oxidoreductase</fullName>
    </submittedName>
</protein>
<dbReference type="Pfam" id="PF00106">
    <property type="entry name" value="adh_short"/>
    <property type="match status" value="1"/>
</dbReference>
<comment type="similarity">
    <text evidence="1 3">Belongs to the short-chain dehydrogenases/reductases (SDR) family.</text>
</comment>
<gene>
    <name evidence="4" type="ORF">ISQ19_04410</name>
</gene>
<organism evidence="4 5">
    <name type="scientific">PS1 clade bacterium</name>
    <dbReference type="NCBI Taxonomy" id="2175152"/>
    <lineage>
        <taxon>Bacteria</taxon>
        <taxon>Pseudomonadati</taxon>
        <taxon>Pseudomonadota</taxon>
        <taxon>Alphaproteobacteria</taxon>
        <taxon>PS1 clade</taxon>
    </lineage>
</organism>
<dbReference type="InterPro" id="IPR002347">
    <property type="entry name" value="SDR_fam"/>
</dbReference>
<evidence type="ECO:0000313" key="4">
    <source>
        <dbReference type="EMBL" id="MBL6761921.1"/>
    </source>
</evidence>
<dbReference type="CDD" id="cd05233">
    <property type="entry name" value="SDR_c"/>
    <property type="match status" value="1"/>
</dbReference>
<dbReference type="PRINTS" id="PR00081">
    <property type="entry name" value="GDHRDH"/>
</dbReference>
<dbReference type="SUPFAM" id="SSF51735">
    <property type="entry name" value="NAD(P)-binding Rossmann-fold domains"/>
    <property type="match status" value="1"/>
</dbReference>
<dbReference type="PROSITE" id="PS00061">
    <property type="entry name" value="ADH_SHORT"/>
    <property type="match status" value="1"/>
</dbReference>
<evidence type="ECO:0000256" key="3">
    <source>
        <dbReference type="RuleBase" id="RU000363"/>
    </source>
</evidence>
<keyword evidence="2" id="KW-0560">Oxidoreductase</keyword>
<evidence type="ECO:0000256" key="2">
    <source>
        <dbReference type="ARBA" id="ARBA00023002"/>
    </source>
</evidence>
<dbReference type="AlphaFoldDB" id="A0A937L312"/>
<comment type="caution">
    <text evidence="4">The sequence shown here is derived from an EMBL/GenBank/DDBJ whole genome shotgun (WGS) entry which is preliminary data.</text>
</comment>
<dbReference type="InterPro" id="IPR020904">
    <property type="entry name" value="Sc_DH/Rdtase_CS"/>
</dbReference>
<dbReference type="EMBL" id="JADHOK010000049">
    <property type="protein sequence ID" value="MBL6761921.1"/>
    <property type="molecule type" value="Genomic_DNA"/>
</dbReference>
<dbReference type="PANTHER" id="PTHR43669">
    <property type="entry name" value="5-KETO-D-GLUCONATE 5-REDUCTASE"/>
    <property type="match status" value="1"/>
</dbReference>
<dbReference type="FunFam" id="3.40.50.720:FF:000084">
    <property type="entry name" value="Short-chain dehydrogenase reductase"/>
    <property type="match status" value="1"/>
</dbReference>
<dbReference type="InterPro" id="IPR036291">
    <property type="entry name" value="NAD(P)-bd_dom_sf"/>
</dbReference>
<accession>A0A937L312</accession>
<evidence type="ECO:0000313" key="5">
    <source>
        <dbReference type="Proteomes" id="UP000785783"/>
    </source>
</evidence>
<dbReference type="PRINTS" id="PR00080">
    <property type="entry name" value="SDRFAMILY"/>
</dbReference>
<dbReference type="PANTHER" id="PTHR43669:SF3">
    <property type="entry name" value="ALCOHOL DEHYDROGENASE, PUTATIVE (AFU_ORTHOLOGUE AFUA_3G03445)-RELATED"/>
    <property type="match status" value="1"/>
</dbReference>
<proteinExistence type="inferred from homology"/>
<reference evidence="4" key="1">
    <citation type="submission" date="2020-10" db="EMBL/GenBank/DDBJ databases">
        <title>Microbiome of the Black Sea water column analyzed by genome centric metagenomics.</title>
        <authorList>
            <person name="Cabello-Yeves P.J."/>
            <person name="Callieri C."/>
            <person name="Picazo A."/>
            <person name="Mehrshad M."/>
            <person name="Haro-Moreno J.M."/>
            <person name="Roda-Garcia J."/>
            <person name="Dzembekova N."/>
            <person name="Slabakova V."/>
            <person name="Slabakova N."/>
            <person name="Moncheva S."/>
            <person name="Rodriguez-Valera F."/>
        </authorList>
    </citation>
    <scope>NUCLEOTIDE SEQUENCE</scope>
    <source>
        <strain evidence="4">BS307-5m-G5</strain>
    </source>
</reference>
<dbReference type="Gene3D" id="3.40.50.720">
    <property type="entry name" value="NAD(P)-binding Rossmann-like Domain"/>
    <property type="match status" value="1"/>
</dbReference>
<name>A0A937L312_9PROT</name>
<evidence type="ECO:0000256" key="1">
    <source>
        <dbReference type="ARBA" id="ARBA00006484"/>
    </source>
</evidence>
<dbReference type="GO" id="GO:0016491">
    <property type="term" value="F:oxidoreductase activity"/>
    <property type="evidence" value="ECO:0007669"/>
    <property type="project" value="UniProtKB-KW"/>
</dbReference>